<dbReference type="STRING" id="312017.W7XE28"/>
<protein>
    <submittedName>
        <fullName evidence="5">Glutaredoxin-like protein</fullName>
    </submittedName>
</protein>
<evidence type="ECO:0000259" key="4">
    <source>
        <dbReference type="Pfam" id="PF00462"/>
    </source>
</evidence>
<dbReference type="GO" id="GO:0005634">
    <property type="term" value="C:nucleus"/>
    <property type="evidence" value="ECO:0007669"/>
    <property type="project" value="TreeGrafter"/>
</dbReference>
<evidence type="ECO:0000256" key="2">
    <source>
        <dbReference type="ARBA" id="ARBA00023004"/>
    </source>
</evidence>
<dbReference type="KEGG" id="tet:TTHERM_000691779"/>
<dbReference type="GO" id="GO:0046872">
    <property type="term" value="F:metal ion binding"/>
    <property type="evidence" value="ECO:0007669"/>
    <property type="project" value="UniProtKB-KW"/>
</dbReference>
<dbReference type="Pfam" id="PF00462">
    <property type="entry name" value="Glutaredoxin"/>
    <property type="match status" value="1"/>
</dbReference>
<dbReference type="FunCoup" id="W7XE28">
    <property type="interactions" value="163"/>
</dbReference>
<dbReference type="EMBL" id="GG662490">
    <property type="protein sequence ID" value="EWS72191.1"/>
    <property type="molecule type" value="Genomic_DNA"/>
</dbReference>
<dbReference type="OrthoDB" id="415696at2759"/>
<accession>W7XE28</accession>
<keyword evidence="2" id="KW-0408">Iron</keyword>
<evidence type="ECO:0000256" key="3">
    <source>
        <dbReference type="ARBA" id="ARBA00023014"/>
    </source>
</evidence>
<keyword evidence="1" id="KW-0479">Metal-binding</keyword>
<dbReference type="GO" id="GO:0006879">
    <property type="term" value="P:intracellular iron ion homeostasis"/>
    <property type="evidence" value="ECO:0007669"/>
    <property type="project" value="TreeGrafter"/>
</dbReference>
<evidence type="ECO:0000256" key="1">
    <source>
        <dbReference type="ARBA" id="ARBA00022723"/>
    </source>
</evidence>
<dbReference type="eggNOG" id="KOG0911">
    <property type="taxonomic scope" value="Eukaryota"/>
</dbReference>
<dbReference type="GO" id="GO:0005829">
    <property type="term" value="C:cytosol"/>
    <property type="evidence" value="ECO:0007669"/>
    <property type="project" value="TreeGrafter"/>
</dbReference>
<dbReference type="RefSeq" id="XP_012655284.1">
    <property type="nucleotide sequence ID" value="XM_012799830.1"/>
</dbReference>
<dbReference type="InterPro" id="IPR033658">
    <property type="entry name" value="GRX_PICOT-like"/>
</dbReference>
<dbReference type="InterPro" id="IPR004480">
    <property type="entry name" value="Monothiol_GRX-rel"/>
</dbReference>
<dbReference type="GeneID" id="24440234"/>
<dbReference type="Gene3D" id="3.40.30.10">
    <property type="entry name" value="Glutaredoxin"/>
    <property type="match status" value="1"/>
</dbReference>
<dbReference type="InParanoid" id="W7XE28"/>
<dbReference type="Proteomes" id="UP000009168">
    <property type="component" value="Unassembled WGS sequence"/>
</dbReference>
<keyword evidence="6" id="KW-1185">Reference proteome</keyword>
<dbReference type="CDD" id="cd03028">
    <property type="entry name" value="GRX_PICOT_like"/>
    <property type="match status" value="1"/>
</dbReference>
<dbReference type="AlphaFoldDB" id="W7XE28"/>
<dbReference type="PANTHER" id="PTHR10293">
    <property type="entry name" value="GLUTAREDOXIN FAMILY MEMBER"/>
    <property type="match status" value="1"/>
</dbReference>
<dbReference type="InterPro" id="IPR036249">
    <property type="entry name" value="Thioredoxin-like_sf"/>
</dbReference>
<dbReference type="InterPro" id="IPR002109">
    <property type="entry name" value="Glutaredoxin"/>
</dbReference>
<proteinExistence type="predicted"/>
<dbReference type="PROSITE" id="PS51354">
    <property type="entry name" value="GLUTAREDOXIN_2"/>
    <property type="match status" value="1"/>
</dbReference>
<dbReference type="GO" id="GO:0051536">
    <property type="term" value="F:iron-sulfur cluster binding"/>
    <property type="evidence" value="ECO:0007669"/>
    <property type="project" value="UniProtKB-KW"/>
</dbReference>
<organism evidence="5 6">
    <name type="scientific">Tetrahymena thermophila (strain SB210)</name>
    <dbReference type="NCBI Taxonomy" id="312017"/>
    <lineage>
        <taxon>Eukaryota</taxon>
        <taxon>Sar</taxon>
        <taxon>Alveolata</taxon>
        <taxon>Ciliophora</taxon>
        <taxon>Intramacronucleata</taxon>
        <taxon>Oligohymenophorea</taxon>
        <taxon>Hymenostomatida</taxon>
        <taxon>Tetrahymenina</taxon>
        <taxon>Tetrahymenidae</taxon>
        <taxon>Tetrahymena</taxon>
    </lineage>
</organism>
<dbReference type="NCBIfam" id="TIGR00365">
    <property type="entry name" value="Grx4 family monothiol glutaredoxin"/>
    <property type="match status" value="1"/>
</dbReference>
<sequence>MIANTFKCMKNLKLKTNQFNLLRNFGQQSQIGAIRSLAVYNKFYFSNNEQPTGVDEGSHDDFVSKKKVGGVDGNNLTDEQALEMINKWVSGNKVCLFMKGDPKEPRCGYSNFVVQTLKFYKIKDYKSVDVLKYEVIRKQVKVYSNWPTFPQLYVDGKLVGGADIVQEMHKDGSLKELFNKVGLLEQ</sequence>
<evidence type="ECO:0000313" key="5">
    <source>
        <dbReference type="EMBL" id="EWS72191.1"/>
    </source>
</evidence>
<keyword evidence="3" id="KW-0411">Iron-sulfur</keyword>
<gene>
    <name evidence="5" type="ORF">TTHERM_000691779</name>
</gene>
<dbReference type="SUPFAM" id="SSF52833">
    <property type="entry name" value="Thioredoxin-like"/>
    <property type="match status" value="1"/>
</dbReference>
<evidence type="ECO:0000313" key="6">
    <source>
        <dbReference type="Proteomes" id="UP000009168"/>
    </source>
</evidence>
<dbReference type="PANTHER" id="PTHR10293:SF73">
    <property type="entry name" value="GLUTAREDOXIN-3"/>
    <property type="match status" value="1"/>
</dbReference>
<feature type="domain" description="Glutaredoxin" evidence="4">
    <location>
        <begin position="94"/>
        <end position="159"/>
    </location>
</feature>
<reference evidence="6" key="1">
    <citation type="journal article" date="2006" name="PLoS Biol.">
        <title>Macronuclear genome sequence of the ciliate Tetrahymena thermophila, a model eukaryote.</title>
        <authorList>
            <person name="Eisen J.A."/>
            <person name="Coyne R.S."/>
            <person name="Wu M."/>
            <person name="Wu D."/>
            <person name="Thiagarajan M."/>
            <person name="Wortman J.R."/>
            <person name="Badger J.H."/>
            <person name="Ren Q."/>
            <person name="Amedeo P."/>
            <person name="Jones K.M."/>
            <person name="Tallon L.J."/>
            <person name="Delcher A.L."/>
            <person name="Salzberg S.L."/>
            <person name="Silva J.C."/>
            <person name="Haas B.J."/>
            <person name="Majoros W.H."/>
            <person name="Farzad M."/>
            <person name="Carlton J.M."/>
            <person name="Smith R.K. Jr."/>
            <person name="Garg J."/>
            <person name="Pearlman R.E."/>
            <person name="Karrer K.M."/>
            <person name="Sun L."/>
            <person name="Manning G."/>
            <person name="Elde N.C."/>
            <person name="Turkewitz A.P."/>
            <person name="Asai D.J."/>
            <person name="Wilkes D.E."/>
            <person name="Wang Y."/>
            <person name="Cai H."/>
            <person name="Collins K."/>
            <person name="Stewart B.A."/>
            <person name="Lee S.R."/>
            <person name="Wilamowska K."/>
            <person name="Weinberg Z."/>
            <person name="Ruzzo W.L."/>
            <person name="Wloga D."/>
            <person name="Gaertig J."/>
            <person name="Frankel J."/>
            <person name="Tsao C.-C."/>
            <person name="Gorovsky M.A."/>
            <person name="Keeling P.J."/>
            <person name="Waller R.F."/>
            <person name="Patron N.J."/>
            <person name="Cherry J.M."/>
            <person name="Stover N.A."/>
            <person name="Krieger C.J."/>
            <person name="del Toro C."/>
            <person name="Ryder H.F."/>
            <person name="Williamson S.C."/>
            <person name="Barbeau R.A."/>
            <person name="Hamilton E.P."/>
            <person name="Orias E."/>
        </authorList>
    </citation>
    <scope>NUCLEOTIDE SEQUENCE [LARGE SCALE GENOMIC DNA]</scope>
    <source>
        <strain evidence="6">SB210</strain>
    </source>
</reference>
<name>W7XE28_TETTS</name>